<evidence type="ECO:0000259" key="13">
    <source>
        <dbReference type="PROSITE" id="PS50868"/>
    </source>
</evidence>
<dbReference type="PROSITE" id="PS51215">
    <property type="entry name" value="AWS"/>
    <property type="match status" value="1"/>
</dbReference>
<evidence type="ECO:0000256" key="8">
    <source>
        <dbReference type="ARBA" id="ARBA00022771"/>
    </source>
</evidence>
<keyword evidence="9" id="KW-0862">Zinc</keyword>
<dbReference type="CDD" id="cd19175">
    <property type="entry name" value="SET_ASHR3-like"/>
    <property type="match status" value="1"/>
</dbReference>
<evidence type="ECO:0000256" key="1">
    <source>
        <dbReference type="ARBA" id="ARBA00004123"/>
    </source>
</evidence>
<dbReference type="PROSITE" id="PS50280">
    <property type="entry name" value="SET"/>
    <property type="match status" value="1"/>
</dbReference>
<keyword evidence="6" id="KW-0949">S-adenosyl-L-methionine</keyword>
<proteinExistence type="predicted"/>
<dbReference type="EMBL" id="JAWPEI010000010">
    <property type="protein sequence ID" value="KAK4712878.1"/>
    <property type="molecule type" value="Genomic_DNA"/>
</dbReference>
<dbReference type="SUPFAM" id="SSF82199">
    <property type="entry name" value="SET domain"/>
    <property type="match status" value="1"/>
</dbReference>
<evidence type="ECO:0000256" key="10">
    <source>
        <dbReference type="ARBA" id="ARBA00023242"/>
    </source>
</evidence>
<dbReference type="GO" id="GO:0005634">
    <property type="term" value="C:nucleus"/>
    <property type="evidence" value="ECO:0007669"/>
    <property type="project" value="UniProtKB-SubCell"/>
</dbReference>
<name>A0AAV9KIA4_9SOLN</name>
<evidence type="ECO:0000256" key="3">
    <source>
        <dbReference type="ARBA" id="ARBA00022454"/>
    </source>
</evidence>
<gene>
    <name evidence="15" type="ORF">R3W88_018785</name>
</gene>
<dbReference type="Pfam" id="PF00856">
    <property type="entry name" value="SET"/>
    <property type="match status" value="1"/>
</dbReference>
<dbReference type="InterPro" id="IPR025787">
    <property type="entry name" value="Hist-Lys_N-MeTrfase_SET2_plant"/>
</dbReference>
<comment type="caution">
    <text evidence="15">The sequence shown here is derived from an EMBL/GenBank/DDBJ whole genome shotgun (WGS) entry which is preliminary data.</text>
</comment>
<sequence>MPDFGILLDPPLPSAPEESLPSSLALISCPNLEVCCESDTQMQELVSDRNSQLGFPILLKEDELKLENNGCVELVQKEDELKLLTPKSSESDTQMQELVSERNSELGFPILLKEDELKLLTPKSSDSDTQMQELVSDRNSQLGFPILMKEDELKPESNGCVELEQKEDELKLLTPKSSESDTQMQEIVSDRNSQLGLPILLKEDELKLENNGCVELEQKGGELKLLIPKSSESDTQMQELVSDRNSHLGFPILLKEDVLKPENNGCVELEQKGEELKLLTSKTSDSDTQIQVLVSDRNSQLAFPILLKEDELKPENNGCVELEQKDELKLENNGCGELGIRILIPKSSQSDTQIEQLVSDPNSQLGSPILQKEDELKLENNGYGELGIRDLIPKSSQSDIQTQELVSDQNSHLVFPSLQKEELEPDNNGCVESEQKEDELKMENNGCGVLGVSVLITKSSKSDTQMQGLVSDRNSQLGFPNLQIEDELKPDNNGCVELEQKEDQLKLENNGCGDLEIRGLRSSGGGSVAKKSLDEFVKDWVERKVNAGVDKRNCVLPFLIHAPKSVECSVCQGLIFPGDEVECSVRDCMGVFHLECAKERLGLSSPKMFKCPQHVCYVCNKKIHLWRCIRCPLASHDKCAAFPEHVVHLNDQPGRVICWKHPSDWRLEKHEAPASNLEEILANLPVPYVEEEFKIDINWKDMIDNRSEPPPYVHIKRNAYLIKKKRDGVIADIGCTNCKSTECLDNCVCRVQCISCSKACHCSDMCSNRPFRRDRKIQVVKTELCGWGVVASESINKGDFIIEYIGEVIDDALCEKRLWDMKYKGVQNFYMCELRKDFTIDATFKGNLSRFLNHSCDPNCKLEKWQVEGETRIGVFSARFIEVGEPLTYDYRFVQFGSEVKCHCGASNCQGYLGSKKKITSKLDISWGSKRKRTSTSCLTIIKSNSC</sequence>
<dbReference type="InterPro" id="IPR003616">
    <property type="entry name" value="Post-SET_dom"/>
</dbReference>
<dbReference type="InterPro" id="IPR001214">
    <property type="entry name" value="SET_dom"/>
</dbReference>
<evidence type="ECO:0000256" key="5">
    <source>
        <dbReference type="ARBA" id="ARBA00022679"/>
    </source>
</evidence>
<dbReference type="PANTHER" id="PTHR22884">
    <property type="entry name" value="SET DOMAIN PROTEINS"/>
    <property type="match status" value="1"/>
</dbReference>
<keyword evidence="16" id="KW-1185">Reference proteome</keyword>
<dbReference type="Gene3D" id="2.170.270.10">
    <property type="entry name" value="SET domain"/>
    <property type="match status" value="1"/>
</dbReference>
<evidence type="ECO:0000256" key="4">
    <source>
        <dbReference type="ARBA" id="ARBA00022603"/>
    </source>
</evidence>
<evidence type="ECO:0000256" key="11">
    <source>
        <dbReference type="SAM" id="MobiDB-lite"/>
    </source>
</evidence>
<dbReference type="Proteomes" id="UP001311915">
    <property type="component" value="Unassembled WGS sequence"/>
</dbReference>
<evidence type="ECO:0000256" key="9">
    <source>
        <dbReference type="ARBA" id="ARBA00022833"/>
    </source>
</evidence>
<evidence type="ECO:0000313" key="16">
    <source>
        <dbReference type="Proteomes" id="UP001311915"/>
    </source>
</evidence>
<dbReference type="InterPro" id="IPR046341">
    <property type="entry name" value="SET_dom_sf"/>
</dbReference>
<feature type="domain" description="Post-SET" evidence="13">
    <location>
        <begin position="898"/>
        <end position="914"/>
    </location>
</feature>
<dbReference type="InterPro" id="IPR001965">
    <property type="entry name" value="Znf_PHD"/>
</dbReference>
<dbReference type="InterPro" id="IPR050777">
    <property type="entry name" value="SET2_Histone-Lys_MeTrsfase"/>
</dbReference>
<keyword evidence="5" id="KW-0808">Transferase</keyword>
<dbReference type="SMART" id="SM00317">
    <property type="entry name" value="SET"/>
    <property type="match status" value="1"/>
</dbReference>
<reference evidence="15 16" key="1">
    <citation type="submission" date="2023-10" db="EMBL/GenBank/DDBJ databases">
        <title>Genome-Wide Identification Analysis in wild type Solanum Pinnatisectum Reveals Some Genes Defensing Phytophthora Infestans.</title>
        <authorList>
            <person name="Sun C."/>
        </authorList>
    </citation>
    <scope>NUCLEOTIDE SEQUENCE [LARGE SCALE GENOMIC DNA]</scope>
    <source>
        <strain evidence="15">LQN</strain>
        <tissue evidence="15">Leaf</tissue>
    </source>
</reference>
<evidence type="ECO:0000313" key="15">
    <source>
        <dbReference type="EMBL" id="KAK4712878.1"/>
    </source>
</evidence>
<dbReference type="SMART" id="SM00508">
    <property type="entry name" value="PostSET"/>
    <property type="match status" value="1"/>
</dbReference>
<keyword evidence="10" id="KW-0539">Nucleus</keyword>
<evidence type="ECO:0008006" key="17">
    <source>
        <dbReference type="Google" id="ProtNLM"/>
    </source>
</evidence>
<evidence type="ECO:0000259" key="12">
    <source>
        <dbReference type="PROSITE" id="PS50280"/>
    </source>
</evidence>
<dbReference type="PROSITE" id="PS50868">
    <property type="entry name" value="POST_SET"/>
    <property type="match status" value="1"/>
</dbReference>
<dbReference type="GO" id="GO:0005694">
    <property type="term" value="C:chromosome"/>
    <property type="evidence" value="ECO:0007669"/>
    <property type="project" value="UniProtKB-SubCell"/>
</dbReference>
<keyword evidence="3" id="KW-0158">Chromosome</keyword>
<dbReference type="GO" id="GO:0008270">
    <property type="term" value="F:zinc ion binding"/>
    <property type="evidence" value="ECO:0007669"/>
    <property type="project" value="UniProtKB-KW"/>
</dbReference>
<dbReference type="InterPro" id="IPR006560">
    <property type="entry name" value="AWS_dom"/>
</dbReference>
<dbReference type="FunFam" id="2.170.270.10:FF:000043">
    <property type="entry name" value="Histone-lysine N-methyltransferase"/>
    <property type="match status" value="1"/>
</dbReference>
<protein>
    <recommendedName>
        <fullName evidence="17">SET domain protein</fullName>
    </recommendedName>
</protein>
<dbReference type="SMART" id="SM00249">
    <property type="entry name" value="PHD"/>
    <property type="match status" value="2"/>
</dbReference>
<comment type="subcellular location">
    <subcellularLocation>
        <location evidence="2">Chromosome</location>
    </subcellularLocation>
    <subcellularLocation>
        <location evidence="1">Nucleus</location>
    </subcellularLocation>
</comment>
<feature type="region of interest" description="Disordered" evidence="11">
    <location>
        <begin position="1"/>
        <end position="20"/>
    </location>
</feature>
<feature type="domain" description="SET" evidence="12">
    <location>
        <begin position="775"/>
        <end position="892"/>
    </location>
</feature>
<dbReference type="InterPro" id="IPR047893">
    <property type="entry name" value="ASHR3-like_SET"/>
</dbReference>
<dbReference type="GO" id="GO:0032259">
    <property type="term" value="P:methylation"/>
    <property type="evidence" value="ECO:0007669"/>
    <property type="project" value="UniProtKB-KW"/>
</dbReference>
<dbReference type="AlphaFoldDB" id="A0AAV9KIA4"/>
<keyword evidence="8" id="KW-0863">Zinc-finger</keyword>
<evidence type="ECO:0000256" key="7">
    <source>
        <dbReference type="ARBA" id="ARBA00022723"/>
    </source>
</evidence>
<organism evidence="15 16">
    <name type="scientific">Solanum pinnatisectum</name>
    <name type="common">tansyleaf nightshade</name>
    <dbReference type="NCBI Taxonomy" id="50273"/>
    <lineage>
        <taxon>Eukaryota</taxon>
        <taxon>Viridiplantae</taxon>
        <taxon>Streptophyta</taxon>
        <taxon>Embryophyta</taxon>
        <taxon>Tracheophyta</taxon>
        <taxon>Spermatophyta</taxon>
        <taxon>Magnoliopsida</taxon>
        <taxon>eudicotyledons</taxon>
        <taxon>Gunneridae</taxon>
        <taxon>Pentapetalae</taxon>
        <taxon>asterids</taxon>
        <taxon>lamiids</taxon>
        <taxon>Solanales</taxon>
        <taxon>Solanaceae</taxon>
        <taxon>Solanoideae</taxon>
        <taxon>Solaneae</taxon>
        <taxon>Solanum</taxon>
    </lineage>
</organism>
<keyword evidence="7" id="KW-0479">Metal-binding</keyword>
<evidence type="ECO:0000256" key="2">
    <source>
        <dbReference type="ARBA" id="ARBA00004286"/>
    </source>
</evidence>
<dbReference type="GO" id="GO:0042054">
    <property type="term" value="F:histone methyltransferase activity"/>
    <property type="evidence" value="ECO:0007669"/>
    <property type="project" value="InterPro"/>
</dbReference>
<evidence type="ECO:0000259" key="14">
    <source>
        <dbReference type="PROSITE" id="PS51215"/>
    </source>
</evidence>
<feature type="domain" description="AWS" evidence="14">
    <location>
        <begin position="731"/>
        <end position="775"/>
    </location>
</feature>
<accession>A0AAV9KIA4</accession>
<keyword evidence="4" id="KW-0489">Methyltransferase</keyword>
<dbReference type="PROSITE" id="PS51578">
    <property type="entry name" value="SAM_MT43_SET2_2"/>
    <property type="match status" value="1"/>
</dbReference>
<evidence type="ECO:0000256" key="6">
    <source>
        <dbReference type="ARBA" id="ARBA00022691"/>
    </source>
</evidence>